<keyword evidence="5" id="KW-0539">Nucleus</keyword>
<reference evidence="7 8" key="1">
    <citation type="journal article" date="2023" name="Life. Sci Alliance">
        <title>Evolutionary insights into 3D genome organization and epigenetic landscape of Vigna mungo.</title>
        <authorList>
            <person name="Junaid A."/>
            <person name="Singh B."/>
            <person name="Bhatia S."/>
        </authorList>
    </citation>
    <scope>NUCLEOTIDE SEQUENCE [LARGE SCALE GENOMIC DNA]</scope>
    <source>
        <strain evidence="7">Urdbean</strain>
    </source>
</reference>
<evidence type="ECO:0000256" key="3">
    <source>
        <dbReference type="ARBA" id="ARBA00023125"/>
    </source>
</evidence>
<sequence>QKFADEVDWMREMEGKPAEERAMQPKSAARLPSFRSTPASWLESVLLKEEEEQEEEEEEQEDIQQAEEEPLTFTQLLSTIAAPSPSQRYDTQDYPPTTMSMSIPNSIAPKELYASAPHLKVDNMFTFEDSVPCRVRAKRGCATHPRSIAERVRRTRISDRIRKLQELVPNMDKVLFPSYLNKTLKINPGEFGTLPTIGSSTRFEIETLSSSQGYDTIVKGWPATFGPVHSTHYYIEVFGGNNKQALRSTADFVNYWGPRLGIIPEFLHIISSCYSLAGWIPVPDMLDEAVAYVKLLQKQIESTNGGADVWFKNKMPTVHVVVGR</sequence>
<dbReference type="GO" id="GO:0046983">
    <property type="term" value="F:protein dimerization activity"/>
    <property type="evidence" value="ECO:0007669"/>
    <property type="project" value="InterPro"/>
</dbReference>
<dbReference type="EMBL" id="CP144694">
    <property type="protein sequence ID" value="WVZ03546.1"/>
    <property type="molecule type" value="Genomic_DNA"/>
</dbReference>
<dbReference type="InterPro" id="IPR036638">
    <property type="entry name" value="HLH_DNA-bd_sf"/>
</dbReference>
<dbReference type="SUPFAM" id="SSF47459">
    <property type="entry name" value="HLH, helix-loop-helix DNA-binding domain"/>
    <property type="match status" value="1"/>
</dbReference>
<dbReference type="PANTHER" id="PTHR16223">
    <property type="entry name" value="TRANSCRIPTION FACTOR BHLH83-RELATED"/>
    <property type="match status" value="1"/>
</dbReference>
<organism evidence="7 8">
    <name type="scientific">Vigna mungo</name>
    <name type="common">Black gram</name>
    <name type="synonym">Phaseolus mungo</name>
    <dbReference type="NCBI Taxonomy" id="3915"/>
    <lineage>
        <taxon>Eukaryota</taxon>
        <taxon>Viridiplantae</taxon>
        <taxon>Streptophyta</taxon>
        <taxon>Embryophyta</taxon>
        <taxon>Tracheophyta</taxon>
        <taxon>Spermatophyta</taxon>
        <taxon>Magnoliopsida</taxon>
        <taxon>eudicotyledons</taxon>
        <taxon>Gunneridae</taxon>
        <taxon>Pentapetalae</taxon>
        <taxon>rosids</taxon>
        <taxon>fabids</taxon>
        <taxon>Fabales</taxon>
        <taxon>Fabaceae</taxon>
        <taxon>Papilionoideae</taxon>
        <taxon>50 kb inversion clade</taxon>
        <taxon>NPAAA clade</taxon>
        <taxon>indigoferoid/millettioid clade</taxon>
        <taxon>Phaseoleae</taxon>
        <taxon>Vigna</taxon>
    </lineage>
</organism>
<evidence type="ECO:0008006" key="9">
    <source>
        <dbReference type="Google" id="ProtNLM"/>
    </source>
</evidence>
<feature type="compositionally biased region" description="Acidic residues" evidence="6">
    <location>
        <begin position="49"/>
        <end position="66"/>
    </location>
</feature>
<evidence type="ECO:0000256" key="1">
    <source>
        <dbReference type="ARBA" id="ARBA00004123"/>
    </source>
</evidence>
<evidence type="ECO:0000313" key="7">
    <source>
        <dbReference type="EMBL" id="WVZ03546.1"/>
    </source>
</evidence>
<keyword evidence="4" id="KW-0804">Transcription</keyword>
<feature type="region of interest" description="Disordered" evidence="6">
    <location>
        <begin position="1"/>
        <end position="66"/>
    </location>
</feature>
<dbReference type="GO" id="GO:0000981">
    <property type="term" value="F:DNA-binding transcription factor activity, RNA polymerase II-specific"/>
    <property type="evidence" value="ECO:0007669"/>
    <property type="project" value="TreeGrafter"/>
</dbReference>
<gene>
    <name evidence="7" type="ORF">V8G54_024352</name>
</gene>
<keyword evidence="8" id="KW-1185">Reference proteome</keyword>
<evidence type="ECO:0000256" key="4">
    <source>
        <dbReference type="ARBA" id="ARBA00023163"/>
    </source>
</evidence>
<evidence type="ECO:0000256" key="6">
    <source>
        <dbReference type="SAM" id="MobiDB-lite"/>
    </source>
</evidence>
<comment type="subcellular location">
    <subcellularLocation>
        <location evidence="1">Nucleus</location>
    </subcellularLocation>
</comment>
<feature type="compositionally biased region" description="Basic and acidic residues" evidence="6">
    <location>
        <begin position="1"/>
        <end position="23"/>
    </location>
</feature>
<evidence type="ECO:0000313" key="8">
    <source>
        <dbReference type="Proteomes" id="UP001374535"/>
    </source>
</evidence>
<dbReference type="GO" id="GO:0000978">
    <property type="term" value="F:RNA polymerase II cis-regulatory region sequence-specific DNA binding"/>
    <property type="evidence" value="ECO:0007669"/>
    <property type="project" value="TreeGrafter"/>
</dbReference>
<protein>
    <recommendedName>
        <fullName evidence="9">BHLH domain-containing protein</fullName>
    </recommendedName>
</protein>
<dbReference type="Gene3D" id="4.10.280.10">
    <property type="entry name" value="Helix-loop-helix DNA-binding domain"/>
    <property type="match status" value="1"/>
</dbReference>
<keyword evidence="2" id="KW-0805">Transcription regulation</keyword>
<dbReference type="GO" id="GO:0005634">
    <property type="term" value="C:nucleus"/>
    <property type="evidence" value="ECO:0007669"/>
    <property type="project" value="UniProtKB-SubCell"/>
</dbReference>
<proteinExistence type="predicted"/>
<keyword evidence="3" id="KW-0238">DNA-binding</keyword>
<dbReference type="Proteomes" id="UP001374535">
    <property type="component" value="Chromosome 7"/>
</dbReference>
<dbReference type="PANTHER" id="PTHR16223:SF51">
    <property type="entry name" value="TRANSCRIPTION FACTOR BHLH117-RELATED"/>
    <property type="match status" value="1"/>
</dbReference>
<evidence type="ECO:0000256" key="5">
    <source>
        <dbReference type="ARBA" id="ARBA00023242"/>
    </source>
</evidence>
<dbReference type="AlphaFoldDB" id="A0AAQ3N738"/>
<dbReference type="InterPro" id="IPR045843">
    <property type="entry name" value="IND-like"/>
</dbReference>
<accession>A0AAQ3N738</accession>
<name>A0AAQ3N738_VIGMU</name>
<evidence type="ECO:0000256" key="2">
    <source>
        <dbReference type="ARBA" id="ARBA00023015"/>
    </source>
</evidence>
<feature type="non-terminal residue" evidence="7">
    <location>
        <position position="1"/>
    </location>
</feature>